<protein>
    <recommendedName>
        <fullName evidence="8">Adenosine deaminase domain-containing protein</fullName>
    </recommendedName>
</protein>
<keyword evidence="6" id="KW-0546">Nucleotide metabolism</keyword>
<gene>
    <name evidence="9" type="ORF">E3N88_18937</name>
</gene>
<dbReference type="InterPro" id="IPR001365">
    <property type="entry name" value="A_deaminase_dom"/>
</dbReference>
<evidence type="ECO:0000256" key="4">
    <source>
        <dbReference type="ARBA" id="ARBA00022801"/>
    </source>
</evidence>
<sequence length="506" mass="57002">MNTEDELKEMEWWVSIPKVELHAHLNGSIRNSTLLEIARELGEKGTIVFSDIEHVIRKNDRKLHEVFKLFDLIHVVTTDHKTITRITKEVVEDFAAENVVYLELRTTPKRNDAIGLSKRSYMEAVVDGLRSVSSNNLEINFSGADLETFSKSQTKMRIIVRLLLSIDRRESTASAMETVNLALEMKDMGVIGIDLSGNPTVGDWKNFFPALKFAKDQGLSVTLHCGEVPNSVEVQAMLDFLPGRIGHACCFQDEDWNKLKSYKIPVEICLTSNIRTETISSVDVHHFGNLYKENHPIVLCTDDSGVFSTNLSTEYALVSSAFGIGKMELFQLARKAVDFIFAGNEVKMELKKVYDAAARTLKHHTSTKSICCIKLLVATTMFPEKKTVDAATLVAVGTRGTVGNLLMKEIEYYKRLESDIGCDSDEKRGGSRFWCGLGLFKLKWQKKMGNSGINDKFLPKICMIVDAAECHHNRHQHRHENKIPGLITIFLKLTLSNIRSSEESKE</sequence>
<keyword evidence="5" id="KW-0862">Zinc</keyword>
<dbReference type="GO" id="GO:0009117">
    <property type="term" value="P:nucleotide metabolic process"/>
    <property type="evidence" value="ECO:0007669"/>
    <property type="project" value="UniProtKB-KW"/>
</dbReference>
<dbReference type="GO" id="GO:0046103">
    <property type="term" value="P:inosine biosynthetic process"/>
    <property type="evidence" value="ECO:0007669"/>
    <property type="project" value="TreeGrafter"/>
</dbReference>
<dbReference type="FunFam" id="3.20.20.140:FF:000050">
    <property type="entry name" value="Adenosine/AMP deaminase family protein"/>
    <property type="match status" value="1"/>
</dbReference>
<keyword evidence="10" id="KW-1185">Reference proteome</keyword>
<keyword evidence="3" id="KW-0479">Metal-binding</keyword>
<dbReference type="GO" id="GO:0046872">
    <property type="term" value="F:metal ion binding"/>
    <property type="evidence" value="ECO:0007669"/>
    <property type="project" value="UniProtKB-KW"/>
</dbReference>
<dbReference type="InterPro" id="IPR006330">
    <property type="entry name" value="Ado/ade_deaminase"/>
</dbReference>
<keyword evidence="4" id="KW-0378">Hydrolase</keyword>
<reference evidence="9 10" key="1">
    <citation type="submission" date="2019-05" db="EMBL/GenBank/DDBJ databases">
        <title>Mikania micrantha, genome provides insights into the molecular mechanism of rapid growth.</title>
        <authorList>
            <person name="Liu B."/>
        </authorList>
    </citation>
    <scope>NUCLEOTIDE SEQUENCE [LARGE SCALE GENOMIC DNA]</scope>
    <source>
        <strain evidence="9">NLD-2019</strain>
        <tissue evidence="9">Leaf</tissue>
    </source>
</reference>
<dbReference type="GO" id="GO:0004000">
    <property type="term" value="F:adenosine deaminase activity"/>
    <property type="evidence" value="ECO:0007669"/>
    <property type="project" value="TreeGrafter"/>
</dbReference>
<dbReference type="Proteomes" id="UP000326396">
    <property type="component" value="Linkage Group LG18"/>
</dbReference>
<evidence type="ECO:0000256" key="5">
    <source>
        <dbReference type="ARBA" id="ARBA00022833"/>
    </source>
</evidence>
<evidence type="ECO:0000256" key="3">
    <source>
        <dbReference type="ARBA" id="ARBA00022723"/>
    </source>
</evidence>
<dbReference type="EMBL" id="SZYD01000010">
    <property type="protein sequence ID" value="KAD4982266.1"/>
    <property type="molecule type" value="Genomic_DNA"/>
</dbReference>
<dbReference type="Pfam" id="PF00962">
    <property type="entry name" value="A_deaminase"/>
    <property type="match status" value="1"/>
</dbReference>
<name>A0A5N6NLT3_9ASTR</name>
<evidence type="ECO:0000256" key="7">
    <source>
        <dbReference type="ARBA" id="ARBA00048787"/>
    </source>
</evidence>
<evidence type="ECO:0000259" key="8">
    <source>
        <dbReference type="Pfam" id="PF00962"/>
    </source>
</evidence>
<evidence type="ECO:0000256" key="6">
    <source>
        <dbReference type="ARBA" id="ARBA00023080"/>
    </source>
</evidence>
<dbReference type="GO" id="GO:0006154">
    <property type="term" value="P:adenosine catabolic process"/>
    <property type="evidence" value="ECO:0007669"/>
    <property type="project" value="TreeGrafter"/>
</dbReference>
<dbReference type="SUPFAM" id="SSF51556">
    <property type="entry name" value="Metallo-dependent hydrolases"/>
    <property type="match status" value="1"/>
</dbReference>
<dbReference type="PANTHER" id="PTHR11409:SF42">
    <property type="entry name" value="ADENOSINE DEAMINASE-LIKE PROTEIN"/>
    <property type="match status" value="1"/>
</dbReference>
<comment type="cofactor">
    <cofactor evidence="1">
        <name>Zn(2+)</name>
        <dbReference type="ChEBI" id="CHEBI:29105"/>
    </cofactor>
</comment>
<proteinExistence type="inferred from homology"/>
<dbReference type="Gene3D" id="3.20.20.140">
    <property type="entry name" value="Metal-dependent hydrolases"/>
    <property type="match status" value="1"/>
</dbReference>
<dbReference type="CDD" id="cd00443">
    <property type="entry name" value="ADA_AMPD"/>
    <property type="match status" value="1"/>
</dbReference>
<organism evidence="9 10">
    <name type="scientific">Mikania micrantha</name>
    <name type="common">bitter vine</name>
    <dbReference type="NCBI Taxonomy" id="192012"/>
    <lineage>
        <taxon>Eukaryota</taxon>
        <taxon>Viridiplantae</taxon>
        <taxon>Streptophyta</taxon>
        <taxon>Embryophyta</taxon>
        <taxon>Tracheophyta</taxon>
        <taxon>Spermatophyta</taxon>
        <taxon>Magnoliopsida</taxon>
        <taxon>eudicotyledons</taxon>
        <taxon>Gunneridae</taxon>
        <taxon>Pentapetalae</taxon>
        <taxon>asterids</taxon>
        <taxon>campanulids</taxon>
        <taxon>Asterales</taxon>
        <taxon>Asteraceae</taxon>
        <taxon>Asteroideae</taxon>
        <taxon>Heliantheae alliance</taxon>
        <taxon>Eupatorieae</taxon>
        <taxon>Mikania</taxon>
    </lineage>
</organism>
<dbReference type="InterPro" id="IPR032466">
    <property type="entry name" value="Metal_Hydrolase"/>
</dbReference>
<evidence type="ECO:0000313" key="10">
    <source>
        <dbReference type="Proteomes" id="UP000326396"/>
    </source>
</evidence>
<feature type="domain" description="Adenosine deaminase" evidence="8">
    <location>
        <begin position="17"/>
        <end position="351"/>
    </location>
</feature>
<dbReference type="PANTHER" id="PTHR11409">
    <property type="entry name" value="ADENOSINE DEAMINASE"/>
    <property type="match status" value="1"/>
</dbReference>
<evidence type="ECO:0000256" key="1">
    <source>
        <dbReference type="ARBA" id="ARBA00001947"/>
    </source>
</evidence>
<evidence type="ECO:0000313" key="9">
    <source>
        <dbReference type="EMBL" id="KAD4982266.1"/>
    </source>
</evidence>
<evidence type="ECO:0000256" key="2">
    <source>
        <dbReference type="ARBA" id="ARBA00006676"/>
    </source>
</evidence>
<dbReference type="OrthoDB" id="272271at2759"/>
<dbReference type="AlphaFoldDB" id="A0A5N6NLT3"/>
<accession>A0A5N6NLT3</accession>
<comment type="catalytic activity">
    <reaction evidence="7">
        <text>N(6)-methyl-AMP + H2O + H(+) = IMP + methylamine</text>
        <dbReference type="Rhea" id="RHEA:16001"/>
        <dbReference type="ChEBI" id="CHEBI:15377"/>
        <dbReference type="ChEBI" id="CHEBI:15378"/>
        <dbReference type="ChEBI" id="CHEBI:58053"/>
        <dbReference type="ChEBI" id="CHEBI:59338"/>
        <dbReference type="ChEBI" id="CHEBI:144842"/>
    </reaction>
    <physiologicalReaction direction="left-to-right" evidence="7">
        <dbReference type="Rhea" id="RHEA:16002"/>
    </physiologicalReaction>
</comment>
<comment type="similarity">
    <text evidence="2">Belongs to the metallo-dependent hydrolases superfamily. Adenosine and AMP deaminases family.</text>
</comment>
<comment type="caution">
    <text evidence="9">The sequence shown here is derived from an EMBL/GenBank/DDBJ whole genome shotgun (WGS) entry which is preliminary data.</text>
</comment>